<evidence type="ECO:0000313" key="2">
    <source>
        <dbReference type="Proteomes" id="UP001157502"/>
    </source>
</evidence>
<dbReference type="Proteomes" id="UP001157502">
    <property type="component" value="Chromosome 11"/>
</dbReference>
<comment type="caution">
    <text evidence="1">The sequence shown here is derived from an EMBL/GenBank/DDBJ whole genome shotgun (WGS) entry which is preliminary data.</text>
</comment>
<accession>A0ACC2GMD8</accession>
<gene>
    <name evidence="1" type="ORF">DPEC_G00140030</name>
</gene>
<dbReference type="EMBL" id="CM055738">
    <property type="protein sequence ID" value="KAJ8004796.1"/>
    <property type="molecule type" value="Genomic_DNA"/>
</dbReference>
<protein>
    <submittedName>
        <fullName evidence="1">Uncharacterized protein</fullName>
    </submittedName>
</protein>
<sequence length="123" mass="13384">MSNSDIRYELKGIPSTCQATSIAPSGARVYVWGKGPGGVLVIKHMEDCVSVHVAHRGPEVLLPWCHSEFRPHPFHLSRRTRGRSYSEREDSITSNLVNMASPSLCGALTGVDTEVPRVQGGIS</sequence>
<name>A0ACC2GMD8_DALPE</name>
<evidence type="ECO:0000313" key="1">
    <source>
        <dbReference type="EMBL" id="KAJ8004796.1"/>
    </source>
</evidence>
<proteinExistence type="predicted"/>
<reference evidence="1" key="1">
    <citation type="submission" date="2021-05" db="EMBL/GenBank/DDBJ databases">
        <authorList>
            <person name="Pan Q."/>
            <person name="Jouanno E."/>
            <person name="Zahm M."/>
            <person name="Klopp C."/>
            <person name="Cabau C."/>
            <person name="Louis A."/>
            <person name="Berthelot C."/>
            <person name="Parey E."/>
            <person name="Roest Crollius H."/>
            <person name="Montfort J."/>
            <person name="Robinson-Rechavi M."/>
            <person name="Bouchez O."/>
            <person name="Lampietro C."/>
            <person name="Lopez Roques C."/>
            <person name="Donnadieu C."/>
            <person name="Postlethwait J."/>
            <person name="Bobe J."/>
            <person name="Dillon D."/>
            <person name="Chandos A."/>
            <person name="von Hippel F."/>
            <person name="Guiguen Y."/>
        </authorList>
    </citation>
    <scope>NUCLEOTIDE SEQUENCE</scope>
    <source>
        <strain evidence="1">YG-Jan2019</strain>
    </source>
</reference>
<organism evidence="1 2">
    <name type="scientific">Dallia pectoralis</name>
    <name type="common">Alaska blackfish</name>
    <dbReference type="NCBI Taxonomy" id="75939"/>
    <lineage>
        <taxon>Eukaryota</taxon>
        <taxon>Metazoa</taxon>
        <taxon>Chordata</taxon>
        <taxon>Craniata</taxon>
        <taxon>Vertebrata</taxon>
        <taxon>Euteleostomi</taxon>
        <taxon>Actinopterygii</taxon>
        <taxon>Neopterygii</taxon>
        <taxon>Teleostei</taxon>
        <taxon>Protacanthopterygii</taxon>
        <taxon>Esociformes</taxon>
        <taxon>Umbridae</taxon>
        <taxon>Dallia</taxon>
    </lineage>
</organism>
<keyword evidence="2" id="KW-1185">Reference proteome</keyword>